<dbReference type="AlphaFoldDB" id="A0A7J4J3U2"/>
<dbReference type="InterPro" id="IPR045570">
    <property type="entry name" value="Metalloprtase-TldD/E_cen_dom"/>
</dbReference>
<dbReference type="SUPFAM" id="SSF111283">
    <property type="entry name" value="Putative modulator of DNA gyrase, PmbA/TldD"/>
    <property type="match status" value="1"/>
</dbReference>
<dbReference type="InterPro" id="IPR035068">
    <property type="entry name" value="TldD/PmbA_N"/>
</dbReference>
<dbReference type="InterPro" id="IPR036059">
    <property type="entry name" value="TldD/PmbA_sf"/>
</dbReference>
<dbReference type="PANTHER" id="PTHR30624">
    <property type="entry name" value="UNCHARACTERIZED PROTEIN TLDD AND PMBA"/>
    <property type="match status" value="1"/>
</dbReference>
<comment type="caution">
    <text evidence="4">The sequence shown here is derived from an EMBL/GenBank/DDBJ whole genome shotgun (WGS) entry which is preliminary data.</text>
</comment>
<proteinExistence type="inferred from homology"/>
<dbReference type="Proteomes" id="UP000565078">
    <property type="component" value="Unassembled WGS sequence"/>
</dbReference>
<accession>A0A7J4J3U2</accession>
<dbReference type="GO" id="GO:0005829">
    <property type="term" value="C:cytosol"/>
    <property type="evidence" value="ECO:0007669"/>
    <property type="project" value="TreeGrafter"/>
</dbReference>
<reference evidence="5" key="1">
    <citation type="journal article" date="2020" name="bioRxiv">
        <title>A rank-normalized archaeal taxonomy based on genome phylogeny resolves widespread incomplete and uneven classifications.</title>
        <authorList>
            <person name="Rinke C."/>
            <person name="Chuvochina M."/>
            <person name="Mussig A.J."/>
            <person name="Chaumeil P.-A."/>
            <person name="Waite D.W."/>
            <person name="Whitman W.B."/>
            <person name="Parks D.H."/>
            <person name="Hugenholtz P."/>
        </authorList>
    </citation>
    <scope>NUCLEOTIDE SEQUENCE [LARGE SCALE GENOMIC DNA]</scope>
</reference>
<organism evidence="4 5">
    <name type="scientific">Candidatus Iainarchaeum sp</name>
    <dbReference type="NCBI Taxonomy" id="3101447"/>
    <lineage>
        <taxon>Archaea</taxon>
        <taxon>Candidatus Iainarchaeota</taxon>
        <taxon>Candidatus Iainarchaeia</taxon>
        <taxon>Candidatus Iainarchaeales</taxon>
        <taxon>Candidatus Iainarchaeaceae</taxon>
        <taxon>Candidatus Iainarchaeum</taxon>
    </lineage>
</organism>
<dbReference type="InterPro" id="IPR045569">
    <property type="entry name" value="Metalloprtase-TldD/E_C"/>
</dbReference>
<sequence>MKANGVEKMTKDFLLPVEKATEAKDGVFAAVQKFRAKNRPALADLRLEITNGLAASALDGNAKGAARDFGADIGVRVFWGKKIVAGGFAGKSLGIKDFEGIERAAKELLGTALKRAKANSAMKEKEMRKFPKEGKGLYSESFANIPIVQKEWHSVFRKSPLETPVEEFVKRAEGLSAEISKIGGIATNSISILSFVSRKIFASSEGSLIEQTRTITEPSVYVAAKGKANETYHEWISEQKGLEALEGENSHGKSIEDFARFIAQGTVELSNAPAIKPVKDAVVVTDPWFNTLLSHEICGHPSEADRALKRETAWAGRAWWFNNVSENLFGQRVGSEEMTVISNPEIEGYGNYAFDDEGTAGRKVVNVEKGVLREFMNSRETAQILGQKPNGHMRASSAQGMPLIRMSNTYFEAGSWGAKEIIEDTRDGYYIVGEKTPSIGESRQNFNITCWKCFRIENGEIGQLYRNAGIEYDSRDLFMSIEAADDVKLFNVPNCGKGTPMQTMRVGNGGPHLRLKANITGERE</sequence>
<feature type="domain" description="Metalloprotease TldD/E C-terminal" evidence="2">
    <location>
        <begin position="282"/>
        <end position="516"/>
    </location>
</feature>
<dbReference type="Pfam" id="PF19289">
    <property type="entry name" value="PmbA_TldD_3rd"/>
    <property type="match status" value="1"/>
</dbReference>
<evidence type="ECO:0000256" key="1">
    <source>
        <dbReference type="ARBA" id="ARBA00005836"/>
    </source>
</evidence>
<dbReference type="InterPro" id="IPR051463">
    <property type="entry name" value="Peptidase_U62_metallo"/>
</dbReference>
<dbReference type="GO" id="GO:0006508">
    <property type="term" value="P:proteolysis"/>
    <property type="evidence" value="ECO:0007669"/>
    <property type="project" value="InterPro"/>
</dbReference>
<comment type="similarity">
    <text evidence="1">Belongs to the peptidase U62 family.</text>
</comment>
<dbReference type="Gene3D" id="3.30.2290.10">
    <property type="entry name" value="PmbA/TldD superfamily"/>
    <property type="match status" value="1"/>
</dbReference>
<evidence type="ECO:0000259" key="3">
    <source>
        <dbReference type="Pfam" id="PF19290"/>
    </source>
</evidence>
<dbReference type="GO" id="GO:0008237">
    <property type="term" value="F:metallopeptidase activity"/>
    <property type="evidence" value="ECO:0007669"/>
    <property type="project" value="InterPro"/>
</dbReference>
<dbReference type="PANTHER" id="PTHR30624:SF0">
    <property type="entry name" value="METALLOPROTEASE SLR0863"/>
    <property type="match status" value="1"/>
</dbReference>
<dbReference type="Pfam" id="PF19290">
    <property type="entry name" value="PmbA_TldD_2nd"/>
    <property type="match status" value="1"/>
</dbReference>
<dbReference type="EMBL" id="DUGC01000069">
    <property type="protein sequence ID" value="HIH09896.1"/>
    <property type="molecule type" value="Genomic_DNA"/>
</dbReference>
<evidence type="ECO:0000313" key="5">
    <source>
        <dbReference type="Proteomes" id="UP000565078"/>
    </source>
</evidence>
<name>A0A7J4J3U2_9ARCH</name>
<gene>
    <name evidence="4" type="ORF">HA254_04465</name>
</gene>
<protein>
    <submittedName>
        <fullName evidence="4">TldD/PmbA family protein</fullName>
    </submittedName>
</protein>
<evidence type="ECO:0000313" key="4">
    <source>
        <dbReference type="EMBL" id="HIH09896.1"/>
    </source>
</evidence>
<evidence type="ECO:0000259" key="2">
    <source>
        <dbReference type="Pfam" id="PF19289"/>
    </source>
</evidence>
<feature type="domain" description="Metalloprotease TldD/E central" evidence="3">
    <location>
        <begin position="159"/>
        <end position="240"/>
    </location>
</feature>